<dbReference type="GO" id="GO:0006412">
    <property type="term" value="P:translation"/>
    <property type="evidence" value="ECO:0007669"/>
    <property type="project" value="UniProtKB-KW"/>
</dbReference>
<dbReference type="Proteomes" id="UP001529510">
    <property type="component" value="Unassembled WGS sequence"/>
</dbReference>
<dbReference type="EC" id="6.1.1.9" evidence="2"/>
<evidence type="ECO:0000256" key="4">
    <source>
        <dbReference type="ARBA" id="ARBA00022741"/>
    </source>
</evidence>
<keyword evidence="3" id="KW-0436">Ligase</keyword>
<dbReference type="InterPro" id="IPR002300">
    <property type="entry name" value="aa-tRNA-synth_Ia"/>
</dbReference>
<proteinExistence type="inferred from homology"/>
<protein>
    <recommendedName>
        <fullName evidence="2">valine--tRNA ligase</fullName>
        <ecNumber evidence="2">6.1.1.9</ecNumber>
    </recommendedName>
    <alternativeName>
        <fullName evidence="8">Valyl-tRNA synthetase</fullName>
    </alternativeName>
</protein>
<comment type="similarity">
    <text evidence="1">Belongs to the class-I aminoacyl-tRNA synthetase family.</text>
</comment>
<dbReference type="Pfam" id="PF00133">
    <property type="entry name" value="tRNA-synt_1"/>
    <property type="match status" value="1"/>
</dbReference>
<dbReference type="PANTHER" id="PTHR11946">
    <property type="entry name" value="VALYL-TRNA SYNTHETASES"/>
    <property type="match status" value="1"/>
</dbReference>
<dbReference type="GO" id="GO:0005524">
    <property type="term" value="F:ATP binding"/>
    <property type="evidence" value="ECO:0007669"/>
    <property type="project" value="UniProtKB-KW"/>
</dbReference>
<evidence type="ECO:0000256" key="7">
    <source>
        <dbReference type="ARBA" id="ARBA00023146"/>
    </source>
</evidence>
<keyword evidence="5" id="KW-0067">ATP-binding</keyword>
<dbReference type="SUPFAM" id="SSF52374">
    <property type="entry name" value="Nucleotidylyl transferase"/>
    <property type="match status" value="1"/>
</dbReference>
<feature type="non-terminal residue" evidence="10">
    <location>
        <position position="54"/>
    </location>
</feature>
<keyword evidence="6" id="KW-0648">Protein biosynthesis</keyword>
<evidence type="ECO:0000313" key="11">
    <source>
        <dbReference type="Proteomes" id="UP001529510"/>
    </source>
</evidence>
<dbReference type="AlphaFoldDB" id="A0ABD0PF03"/>
<evidence type="ECO:0000256" key="5">
    <source>
        <dbReference type="ARBA" id="ARBA00022840"/>
    </source>
</evidence>
<sequence>HRMRGETTLWNPGCDHAGIATQVVVEKKLMKERKMTRHDLGRENFIQEVWKWKN</sequence>
<keyword evidence="7" id="KW-0030">Aminoacyl-tRNA synthetase</keyword>
<dbReference type="Gene3D" id="3.40.50.620">
    <property type="entry name" value="HUPs"/>
    <property type="match status" value="1"/>
</dbReference>
<dbReference type="EMBL" id="JAMKFB020000016">
    <property type="protein sequence ID" value="KAL0172315.1"/>
    <property type="molecule type" value="Genomic_DNA"/>
</dbReference>
<dbReference type="PANTHER" id="PTHR11946:SF109">
    <property type="entry name" value="VALINE--TRNA LIGASE"/>
    <property type="match status" value="1"/>
</dbReference>
<comment type="caution">
    <text evidence="10">The sequence shown here is derived from an EMBL/GenBank/DDBJ whole genome shotgun (WGS) entry which is preliminary data.</text>
</comment>
<feature type="non-terminal residue" evidence="10">
    <location>
        <position position="1"/>
    </location>
</feature>
<gene>
    <name evidence="10" type="ORF">M9458_032626</name>
</gene>
<evidence type="ECO:0000256" key="1">
    <source>
        <dbReference type="ARBA" id="ARBA00005594"/>
    </source>
</evidence>
<evidence type="ECO:0000313" key="10">
    <source>
        <dbReference type="EMBL" id="KAL0172315.1"/>
    </source>
</evidence>
<evidence type="ECO:0000259" key="9">
    <source>
        <dbReference type="Pfam" id="PF00133"/>
    </source>
</evidence>
<evidence type="ECO:0000256" key="6">
    <source>
        <dbReference type="ARBA" id="ARBA00022917"/>
    </source>
</evidence>
<dbReference type="InterPro" id="IPR002303">
    <property type="entry name" value="Valyl-tRNA_ligase"/>
</dbReference>
<evidence type="ECO:0000256" key="2">
    <source>
        <dbReference type="ARBA" id="ARBA00013169"/>
    </source>
</evidence>
<dbReference type="GO" id="GO:0004832">
    <property type="term" value="F:valine-tRNA ligase activity"/>
    <property type="evidence" value="ECO:0007669"/>
    <property type="project" value="UniProtKB-EC"/>
</dbReference>
<keyword evidence="11" id="KW-1185">Reference proteome</keyword>
<evidence type="ECO:0000256" key="8">
    <source>
        <dbReference type="ARBA" id="ARBA00029936"/>
    </source>
</evidence>
<keyword evidence="4" id="KW-0547">Nucleotide-binding</keyword>
<reference evidence="10 11" key="1">
    <citation type="submission" date="2024-05" db="EMBL/GenBank/DDBJ databases">
        <title>Genome sequencing and assembly of Indian major carp, Cirrhinus mrigala (Hamilton, 1822).</title>
        <authorList>
            <person name="Mohindra V."/>
            <person name="Chowdhury L.M."/>
            <person name="Lal K."/>
            <person name="Jena J.K."/>
        </authorList>
    </citation>
    <scope>NUCLEOTIDE SEQUENCE [LARGE SCALE GENOMIC DNA]</scope>
    <source>
        <strain evidence="10">CM1030</strain>
        <tissue evidence="10">Blood</tissue>
    </source>
</reference>
<organism evidence="10 11">
    <name type="scientific">Cirrhinus mrigala</name>
    <name type="common">Mrigala</name>
    <dbReference type="NCBI Taxonomy" id="683832"/>
    <lineage>
        <taxon>Eukaryota</taxon>
        <taxon>Metazoa</taxon>
        <taxon>Chordata</taxon>
        <taxon>Craniata</taxon>
        <taxon>Vertebrata</taxon>
        <taxon>Euteleostomi</taxon>
        <taxon>Actinopterygii</taxon>
        <taxon>Neopterygii</taxon>
        <taxon>Teleostei</taxon>
        <taxon>Ostariophysi</taxon>
        <taxon>Cypriniformes</taxon>
        <taxon>Cyprinidae</taxon>
        <taxon>Labeoninae</taxon>
        <taxon>Labeonini</taxon>
        <taxon>Cirrhinus</taxon>
    </lineage>
</organism>
<dbReference type="InterPro" id="IPR014729">
    <property type="entry name" value="Rossmann-like_a/b/a_fold"/>
</dbReference>
<accession>A0ABD0PF03</accession>
<evidence type="ECO:0000256" key="3">
    <source>
        <dbReference type="ARBA" id="ARBA00022598"/>
    </source>
</evidence>
<name>A0ABD0PF03_CIRMR</name>
<feature type="domain" description="Aminoacyl-tRNA synthetase class Ia" evidence="9">
    <location>
        <begin position="1"/>
        <end position="53"/>
    </location>
</feature>